<dbReference type="Pfam" id="PF00017">
    <property type="entry name" value="SH2"/>
    <property type="match status" value="1"/>
</dbReference>
<evidence type="ECO:0000256" key="5">
    <source>
        <dbReference type="ARBA" id="ARBA00022777"/>
    </source>
</evidence>
<feature type="region of interest" description="Disordered" evidence="15">
    <location>
        <begin position="301"/>
        <end position="350"/>
    </location>
</feature>
<protein>
    <recommendedName>
        <fullName evidence="1">non-specific protein-tyrosine kinase</fullName>
        <ecNumber evidence="1">2.7.10.2</ecNumber>
    </recommendedName>
</protein>
<keyword evidence="12" id="KW-0727">SH2 domain</keyword>
<dbReference type="SUPFAM" id="SSF56112">
    <property type="entry name" value="Protein kinase-like (PK-like)"/>
    <property type="match status" value="1"/>
</dbReference>
<dbReference type="PROSITE" id="PS00107">
    <property type="entry name" value="PROTEIN_KINASE_ATP"/>
    <property type="match status" value="1"/>
</dbReference>
<dbReference type="InterPro" id="IPR008266">
    <property type="entry name" value="Tyr_kinase_AS"/>
</dbReference>
<dbReference type="Proteomes" id="UP001519460">
    <property type="component" value="Unassembled WGS sequence"/>
</dbReference>
<keyword evidence="2" id="KW-0597">Phosphoprotein</keyword>
<dbReference type="EC" id="2.7.10.2" evidence="1"/>
<evidence type="ECO:0000256" key="7">
    <source>
        <dbReference type="ARBA" id="ARBA00023054"/>
    </source>
</evidence>
<feature type="binding site" evidence="11">
    <location>
        <begin position="493"/>
        <end position="501"/>
    </location>
    <ligand>
        <name>ATP</name>
        <dbReference type="ChEBI" id="CHEBI:30616"/>
    </ligand>
</feature>
<organism evidence="18 19">
    <name type="scientific">Batillaria attramentaria</name>
    <dbReference type="NCBI Taxonomy" id="370345"/>
    <lineage>
        <taxon>Eukaryota</taxon>
        <taxon>Metazoa</taxon>
        <taxon>Spiralia</taxon>
        <taxon>Lophotrochozoa</taxon>
        <taxon>Mollusca</taxon>
        <taxon>Gastropoda</taxon>
        <taxon>Caenogastropoda</taxon>
        <taxon>Sorbeoconcha</taxon>
        <taxon>Cerithioidea</taxon>
        <taxon>Batillariidae</taxon>
        <taxon>Batillaria</taxon>
    </lineage>
</organism>
<evidence type="ECO:0000256" key="12">
    <source>
        <dbReference type="PROSITE-ProRule" id="PRU00191"/>
    </source>
</evidence>
<feature type="compositionally biased region" description="Polar residues" evidence="15">
    <location>
        <begin position="323"/>
        <end position="333"/>
    </location>
</feature>
<dbReference type="FunFam" id="1.10.510.10:FF:000212">
    <property type="entry name" value="Tyrosine-protein kinase"/>
    <property type="match status" value="1"/>
</dbReference>
<dbReference type="InterPro" id="IPR036860">
    <property type="entry name" value="SH2_dom_sf"/>
</dbReference>
<proteinExistence type="predicted"/>
<feature type="region of interest" description="Disordered" evidence="15">
    <location>
        <begin position="250"/>
        <end position="286"/>
    </location>
</feature>
<dbReference type="InterPro" id="IPR020635">
    <property type="entry name" value="Tyr_kinase_cat_dom"/>
</dbReference>
<comment type="catalytic activity">
    <reaction evidence="9">
        <text>L-tyrosyl-[protein] + ATP = O-phospho-L-tyrosyl-[protein] + ADP + H(+)</text>
        <dbReference type="Rhea" id="RHEA:10596"/>
        <dbReference type="Rhea" id="RHEA-COMP:10136"/>
        <dbReference type="Rhea" id="RHEA-COMP:20101"/>
        <dbReference type="ChEBI" id="CHEBI:15378"/>
        <dbReference type="ChEBI" id="CHEBI:30616"/>
        <dbReference type="ChEBI" id="CHEBI:46858"/>
        <dbReference type="ChEBI" id="CHEBI:61978"/>
        <dbReference type="ChEBI" id="CHEBI:456216"/>
        <dbReference type="EC" id="2.7.10.2"/>
    </reaction>
</comment>
<dbReference type="SUPFAM" id="SSF55550">
    <property type="entry name" value="SH2 domain"/>
    <property type="match status" value="1"/>
</dbReference>
<dbReference type="SMART" id="SM00219">
    <property type="entry name" value="TyrKc"/>
    <property type="match status" value="1"/>
</dbReference>
<evidence type="ECO:0000256" key="4">
    <source>
        <dbReference type="ARBA" id="ARBA00022741"/>
    </source>
</evidence>
<keyword evidence="5" id="KW-0418">Kinase</keyword>
<dbReference type="GO" id="GO:0005524">
    <property type="term" value="F:ATP binding"/>
    <property type="evidence" value="ECO:0007669"/>
    <property type="project" value="UniProtKB-UniRule"/>
</dbReference>
<dbReference type="InterPro" id="IPR050198">
    <property type="entry name" value="Non-receptor_tyrosine_kinases"/>
</dbReference>
<dbReference type="PROSITE" id="PS50001">
    <property type="entry name" value="SH2"/>
    <property type="match status" value="1"/>
</dbReference>
<dbReference type="Pfam" id="PF07714">
    <property type="entry name" value="PK_Tyr_Ser-Thr"/>
    <property type="match status" value="1"/>
</dbReference>
<keyword evidence="7 14" id="KW-0175">Coiled coil</keyword>
<dbReference type="CDD" id="cd10361">
    <property type="entry name" value="SH2_Fps_family"/>
    <property type="match status" value="1"/>
</dbReference>
<comment type="caution">
    <text evidence="18">The sequence shown here is derived from an EMBL/GenBank/DDBJ whole genome shotgun (WGS) entry which is preliminary data.</text>
</comment>
<gene>
    <name evidence="18" type="ORF">BaRGS_00010997</name>
</gene>
<sequence>HQEDVNKNKTEYVRLMERLKVDRAKHQDLQNKGFISSIMNMCLPPVTPIATRPATSNSSSPPRLTATSVCRSSMFATREKYILRDLCQLTDFTLEPFQEISRRMYQAVDSIQPGAEYGTAFIDKYKSEPLTPLEFEFDQNIMEDYVGSLTPAQIVLDDLTYESLQHRQTRCEEELKAERKALEFHTSQLQDLKATTASLEQRLAEEVTADTMKELVEKRKLQELENKEVAEKTASVQRLEELLAAIQQPLTQLGDRSPPAALEGGDMSGVSLDTESNVSTSSKDKEKKAFKLPAVGLFTKREKSNGKLKSSRDDLNSDDTGVRSKTTNGSNRSGGYEQTDPPGLGLTPNGPSRVSMAAMREEGKILTDNFPESKGRMEDEEWFHGVLPREEVQRLLVEDGDYLVRESKNRKTNEAQYVLSVYWQGHKHFIIQGTEETGWRFEGSSSPTVQELIRQQHASGLPVTNKSQAILKKPILREDWELLNDHIHLEMKIGNGNFGEVYKGVYTPKNMVVAVKTCKDTLSEDQRKKFLQEGRILKQYNHPNIVSFIGIAAQRQPVMIVMEFVPGGALLQFLRKQGKQQSRRQLTQMCVDAASGMAYLEAKNCIHRDLAARNCLVGENNVIKISDFGMSREEEEYTVSEGMKQIPIKWTAPEALNFGKYTSLCDVWSYGILMWEIFSGGQQPYPGMTNSQAREKIEDGYRLPQLPNQPDNVYQLMLRCWEYNPDRRPLFKEIHEKLKDMVRKL</sequence>
<feature type="compositionally biased region" description="Polar residues" evidence="15">
    <location>
        <begin position="271"/>
        <end position="281"/>
    </location>
</feature>
<feature type="coiled-coil region" evidence="14">
    <location>
        <begin position="161"/>
        <end position="232"/>
    </location>
</feature>
<feature type="binding site" evidence="11 13">
    <location>
        <position position="516"/>
    </location>
    <ligand>
        <name>ATP</name>
        <dbReference type="ChEBI" id="CHEBI:30616"/>
    </ligand>
</feature>
<dbReference type="Gene3D" id="1.10.510.10">
    <property type="entry name" value="Transferase(Phosphotransferase) domain 1"/>
    <property type="match status" value="1"/>
</dbReference>
<dbReference type="EMBL" id="JACVVK020000055">
    <property type="protein sequence ID" value="KAK7497863.1"/>
    <property type="molecule type" value="Genomic_DNA"/>
</dbReference>
<dbReference type="InterPro" id="IPR001245">
    <property type="entry name" value="Ser-Thr/Tyr_kinase_cat_dom"/>
</dbReference>
<dbReference type="Gene3D" id="3.30.200.20">
    <property type="entry name" value="Phosphorylase Kinase, domain 1"/>
    <property type="match status" value="1"/>
</dbReference>
<dbReference type="InterPro" id="IPR017441">
    <property type="entry name" value="Protein_kinase_ATP_BS"/>
</dbReference>
<feature type="domain" description="Protein kinase" evidence="17">
    <location>
        <begin position="487"/>
        <end position="738"/>
    </location>
</feature>
<evidence type="ECO:0000313" key="19">
    <source>
        <dbReference type="Proteomes" id="UP001519460"/>
    </source>
</evidence>
<keyword evidence="3" id="KW-0808">Transferase</keyword>
<feature type="compositionally biased region" description="Basic and acidic residues" evidence="15">
    <location>
        <begin position="301"/>
        <end position="315"/>
    </location>
</feature>
<feature type="active site" description="Proton acceptor" evidence="10">
    <location>
        <position position="609"/>
    </location>
</feature>
<keyword evidence="8" id="KW-0829">Tyrosine-protein kinase</keyword>
<evidence type="ECO:0000259" key="17">
    <source>
        <dbReference type="PROSITE" id="PS50011"/>
    </source>
</evidence>
<dbReference type="AlphaFoldDB" id="A0ABD0LF36"/>
<evidence type="ECO:0000256" key="3">
    <source>
        <dbReference type="ARBA" id="ARBA00022679"/>
    </source>
</evidence>
<dbReference type="PROSITE" id="PS00109">
    <property type="entry name" value="PROTEIN_KINASE_TYR"/>
    <property type="match status" value="1"/>
</dbReference>
<evidence type="ECO:0000256" key="14">
    <source>
        <dbReference type="SAM" id="Coils"/>
    </source>
</evidence>
<keyword evidence="6 11" id="KW-0067">ATP-binding</keyword>
<dbReference type="FunFam" id="3.30.505.10:FF:000051">
    <property type="entry name" value="Tyrosine-protein kinase"/>
    <property type="match status" value="1"/>
</dbReference>
<dbReference type="SMART" id="SM00252">
    <property type="entry name" value="SH2"/>
    <property type="match status" value="1"/>
</dbReference>
<dbReference type="GO" id="GO:0004715">
    <property type="term" value="F:non-membrane spanning protein tyrosine kinase activity"/>
    <property type="evidence" value="ECO:0007669"/>
    <property type="project" value="UniProtKB-EC"/>
</dbReference>
<evidence type="ECO:0000313" key="18">
    <source>
        <dbReference type="EMBL" id="KAK7497863.1"/>
    </source>
</evidence>
<reference evidence="18 19" key="1">
    <citation type="journal article" date="2023" name="Sci. Data">
        <title>Genome assembly of the Korean intertidal mud-creeper Batillaria attramentaria.</title>
        <authorList>
            <person name="Patra A.K."/>
            <person name="Ho P.T."/>
            <person name="Jun S."/>
            <person name="Lee S.J."/>
            <person name="Kim Y."/>
            <person name="Won Y.J."/>
        </authorList>
    </citation>
    <scope>NUCLEOTIDE SEQUENCE [LARGE SCALE GENOMIC DNA]</scope>
    <source>
        <strain evidence="18">Wonlab-2016</strain>
    </source>
</reference>
<dbReference type="InterPro" id="IPR011009">
    <property type="entry name" value="Kinase-like_dom_sf"/>
</dbReference>
<keyword evidence="19" id="KW-1185">Reference proteome</keyword>
<evidence type="ECO:0000259" key="16">
    <source>
        <dbReference type="PROSITE" id="PS50001"/>
    </source>
</evidence>
<evidence type="ECO:0000256" key="13">
    <source>
        <dbReference type="PROSITE-ProRule" id="PRU10141"/>
    </source>
</evidence>
<accession>A0ABD0LF36</accession>
<feature type="non-terminal residue" evidence="18">
    <location>
        <position position="1"/>
    </location>
</feature>
<dbReference type="InterPro" id="IPR035849">
    <property type="entry name" value="Fes/Fps/Fer_SH2"/>
</dbReference>
<evidence type="ECO:0000256" key="6">
    <source>
        <dbReference type="ARBA" id="ARBA00022840"/>
    </source>
</evidence>
<keyword evidence="4 11" id="KW-0547">Nucleotide-binding</keyword>
<dbReference type="InterPro" id="IPR000719">
    <property type="entry name" value="Prot_kinase_dom"/>
</dbReference>
<dbReference type="InterPro" id="IPR000980">
    <property type="entry name" value="SH2"/>
</dbReference>
<dbReference type="PANTHER" id="PTHR24418">
    <property type="entry name" value="TYROSINE-PROTEIN KINASE"/>
    <property type="match status" value="1"/>
</dbReference>
<name>A0ABD0LF36_9CAEN</name>
<dbReference type="PRINTS" id="PR00109">
    <property type="entry name" value="TYRKINASE"/>
</dbReference>
<dbReference type="Gene3D" id="3.30.505.10">
    <property type="entry name" value="SH2 domain"/>
    <property type="match status" value="1"/>
</dbReference>
<dbReference type="InterPro" id="IPR016250">
    <property type="entry name" value="Tyr-prot_kinase_Fes/Fps"/>
</dbReference>
<dbReference type="PIRSF" id="PIRSF000632">
    <property type="entry name" value="TyrPK_fps"/>
    <property type="match status" value="1"/>
</dbReference>
<feature type="domain" description="SH2" evidence="16">
    <location>
        <begin position="382"/>
        <end position="475"/>
    </location>
</feature>
<evidence type="ECO:0000256" key="9">
    <source>
        <dbReference type="ARBA" id="ARBA00051245"/>
    </source>
</evidence>
<dbReference type="PROSITE" id="PS50011">
    <property type="entry name" value="PROTEIN_KINASE_DOM"/>
    <property type="match status" value="1"/>
</dbReference>
<evidence type="ECO:0000256" key="2">
    <source>
        <dbReference type="ARBA" id="ARBA00022553"/>
    </source>
</evidence>
<evidence type="ECO:0000256" key="10">
    <source>
        <dbReference type="PIRSR" id="PIRSR000632-1"/>
    </source>
</evidence>
<evidence type="ECO:0000256" key="11">
    <source>
        <dbReference type="PIRSR" id="PIRSR000632-2"/>
    </source>
</evidence>
<evidence type="ECO:0000256" key="8">
    <source>
        <dbReference type="ARBA" id="ARBA00023137"/>
    </source>
</evidence>
<evidence type="ECO:0000256" key="1">
    <source>
        <dbReference type="ARBA" id="ARBA00011903"/>
    </source>
</evidence>
<evidence type="ECO:0000256" key="15">
    <source>
        <dbReference type="SAM" id="MobiDB-lite"/>
    </source>
</evidence>